<dbReference type="Gene3D" id="1.10.10.10">
    <property type="entry name" value="Winged helix-like DNA-binding domain superfamily/Winged helix DNA-binding domain"/>
    <property type="match status" value="1"/>
</dbReference>
<dbReference type="SMART" id="SM00862">
    <property type="entry name" value="Trans_reg_C"/>
    <property type="match status" value="1"/>
</dbReference>
<evidence type="ECO:0000313" key="5">
    <source>
        <dbReference type="Proteomes" id="UP000199527"/>
    </source>
</evidence>
<dbReference type="SUPFAM" id="SSF46894">
    <property type="entry name" value="C-terminal effector domain of the bipartite response regulators"/>
    <property type="match status" value="1"/>
</dbReference>
<dbReference type="Pfam" id="PF00486">
    <property type="entry name" value="Trans_reg_C"/>
    <property type="match status" value="1"/>
</dbReference>
<dbReference type="AlphaFoldDB" id="A0A1G8NS31"/>
<dbReference type="InterPro" id="IPR001867">
    <property type="entry name" value="OmpR/PhoB-type_DNA-bd"/>
</dbReference>
<gene>
    <name evidence="4" type="ORF">SAMN04488540_103215</name>
</gene>
<proteinExistence type="predicted"/>
<name>A0A1G8NS31_9GAMM</name>
<dbReference type="GO" id="GO:0000160">
    <property type="term" value="P:phosphorelay signal transduction system"/>
    <property type="evidence" value="ECO:0007669"/>
    <property type="project" value="InterPro"/>
</dbReference>
<accession>A0A1G8NS31</accession>
<feature type="domain" description="OmpR/PhoB-type" evidence="3">
    <location>
        <begin position="8"/>
        <end position="106"/>
    </location>
</feature>
<protein>
    <submittedName>
        <fullName evidence="4">Transcriptional regulatory protein, C terminal</fullName>
    </submittedName>
</protein>
<evidence type="ECO:0000256" key="2">
    <source>
        <dbReference type="PROSITE-ProRule" id="PRU01091"/>
    </source>
</evidence>
<keyword evidence="5" id="KW-1185">Reference proteome</keyword>
<evidence type="ECO:0000313" key="4">
    <source>
        <dbReference type="EMBL" id="SDI83014.1"/>
    </source>
</evidence>
<dbReference type="Proteomes" id="UP000199527">
    <property type="component" value="Unassembled WGS sequence"/>
</dbReference>
<dbReference type="InterPro" id="IPR036388">
    <property type="entry name" value="WH-like_DNA-bd_sf"/>
</dbReference>
<dbReference type="GO" id="GO:0006355">
    <property type="term" value="P:regulation of DNA-templated transcription"/>
    <property type="evidence" value="ECO:0007669"/>
    <property type="project" value="InterPro"/>
</dbReference>
<feature type="DNA-binding region" description="OmpR/PhoB-type" evidence="2">
    <location>
        <begin position="8"/>
        <end position="106"/>
    </location>
</feature>
<dbReference type="EMBL" id="FNEM01000003">
    <property type="protein sequence ID" value="SDI83014.1"/>
    <property type="molecule type" value="Genomic_DNA"/>
</dbReference>
<reference evidence="5" key="1">
    <citation type="submission" date="2016-10" db="EMBL/GenBank/DDBJ databases">
        <authorList>
            <person name="Varghese N."/>
            <person name="Submissions S."/>
        </authorList>
    </citation>
    <scope>NUCLEOTIDE SEQUENCE [LARGE SCALE GENOMIC DNA]</scope>
    <source>
        <strain evidence="5">DSM 23317</strain>
    </source>
</reference>
<keyword evidence="1 2" id="KW-0238">DNA-binding</keyword>
<dbReference type="RefSeq" id="WP_090363194.1">
    <property type="nucleotide sequence ID" value="NZ_FNEM01000003.1"/>
</dbReference>
<dbReference type="OrthoDB" id="6397545at2"/>
<dbReference type="PROSITE" id="PS51755">
    <property type="entry name" value="OMPR_PHOB"/>
    <property type="match status" value="1"/>
</dbReference>
<dbReference type="InterPro" id="IPR016032">
    <property type="entry name" value="Sig_transdc_resp-reg_C-effctor"/>
</dbReference>
<evidence type="ECO:0000259" key="3">
    <source>
        <dbReference type="PROSITE" id="PS51755"/>
    </source>
</evidence>
<sequence>MTVKQEDSPAITIGQYRFLTADGCLEHRESGHHKALTSSELLVLKQLVSHPGMTLSKRHLSCDGGETPLIRESAVVKAICTLRQSLGEPGASYIQTVPKEGYQFLPISEERGADDGKSSQVPDIGWLGRLCSWSFPWCRGGAMLLGLVVVVLVSIRLFFPPSSLSASTTEIHNEYGQTMVVEIITSSQSNLREMQGYSEQLSNLLSSCVYFPWDRVSLSLSHDRQMLSVALLKEGEGQWDSIRNIRIGDFRFQPTFIDPQWLKQEFECD</sequence>
<organism evidence="4 5">
    <name type="scientific">Ferrimonas sediminum</name>
    <dbReference type="NCBI Taxonomy" id="718193"/>
    <lineage>
        <taxon>Bacteria</taxon>
        <taxon>Pseudomonadati</taxon>
        <taxon>Pseudomonadota</taxon>
        <taxon>Gammaproteobacteria</taxon>
        <taxon>Alteromonadales</taxon>
        <taxon>Ferrimonadaceae</taxon>
        <taxon>Ferrimonas</taxon>
    </lineage>
</organism>
<dbReference type="GO" id="GO:0003677">
    <property type="term" value="F:DNA binding"/>
    <property type="evidence" value="ECO:0007669"/>
    <property type="project" value="UniProtKB-UniRule"/>
</dbReference>
<evidence type="ECO:0000256" key="1">
    <source>
        <dbReference type="ARBA" id="ARBA00023125"/>
    </source>
</evidence>